<dbReference type="GO" id="GO:0006310">
    <property type="term" value="P:DNA recombination"/>
    <property type="evidence" value="ECO:0007669"/>
    <property type="project" value="UniProtKB-KW"/>
</dbReference>
<dbReference type="PANTHER" id="PTHR30349:SF88">
    <property type="entry name" value="BLL1584 PROTEIN"/>
    <property type="match status" value="1"/>
</dbReference>
<dbReference type="PANTHER" id="PTHR30349">
    <property type="entry name" value="PHAGE INTEGRASE-RELATED"/>
    <property type="match status" value="1"/>
</dbReference>
<keyword evidence="2" id="KW-0233">DNA recombination</keyword>
<sequence length="201" mass="22305">MLQAAASMTLPRHANPEPYTLAKVAFLLGSGCRTGECFAVNVADWNGGSAQLWIPAIEVGAGKTRSSARWVKLPDRSVELMGDLPIKGRMFRTPYGKEIKLIQGGGGQMQASFNKARDLAGLGDDVTPHVLRHTWATWFYAQTRDFGGLMDQGGWSKADMANRYRKLAPDDLSERLLKHGWDFRPEMPEDRRSKLRVVSDG</sequence>
<reference evidence="4 5" key="1">
    <citation type="submission" date="2016-10" db="EMBL/GenBank/DDBJ databases">
        <title>Genome sequence of Planktotalea frisia SH6-1.</title>
        <authorList>
            <person name="Poehlein A."/>
            <person name="Bakenhus I."/>
            <person name="Voget S."/>
            <person name="Brinkhoff T."/>
            <person name="Simon M."/>
        </authorList>
    </citation>
    <scope>NUCLEOTIDE SEQUENCE [LARGE SCALE GENOMIC DNA]</scope>
    <source>
        <strain evidence="4 5">SH6-1</strain>
    </source>
</reference>
<evidence type="ECO:0000256" key="1">
    <source>
        <dbReference type="ARBA" id="ARBA00022908"/>
    </source>
</evidence>
<comment type="caution">
    <text evidence="4">The sequence shown here is derived from an EMBL/GenBank/DDBJ whole genome shotgun (WGS) entry which is preliminary data.</text>
</comment>
<dbReference type="InterPro" id="IPR011010">
    <property type="entry name" value="DNA_brk_join_enz"/>
</dbReference>
<dbReference type="Gene3D" id="1.10.443.10">
    <property type="entry name" value="Intergrase catalytic core"/>
    <property type="match status" value="1"/>
</dbReference>
<dbReference type="GO" id="GO:0015074">
    <property type="term" value="P:DNA integration"/>
    <property type="evidence" value="ECO:0007669"/>
    <property type="project" value="UniProtKB-KW"/>
</dbReference>
<feature type="domain" description="Tyr recombinase" evidence="3">
    <location>
        <begin position="1"/>
        <end position="177"/>
    </location>
</feature>
<accession>A0A1L9NTU1</accession>
<evidence type="ECO:0000313" key="4">
    <source>
        <dbReference type="EMBL" id="OJI92718.1"/>
    </source>
</evidence>
<dbReference type="InterPro" id="IPR013762">
    <property type="entry name" value="Integrase-like_cat_sf"/>
</dbReference>
<dbReference type="SUPFAM" id="SSF56349">
    <property type="entry name" value="DNA breaking-rejoining enzymes"/>
    <property type="match status" value="1"/>
</dbReference>
<dbReference type="GO" id="GO:0003677">
    <property type="term" value="F:DNA binding"/>
    <property type="evidence" value="ECO:0007669"/>
    <property type="project" value="InterPro"/>
</dbReference>
<evidence type="ECO:0000313" key="5">
    <source>
        <dbReference type="Proteomes" id="UP000184514"/>
    </source>
</evidence>
<dbReference type="Pfam" id="PF00589">
    <property type="entry name" value="Phage_integrase"/>
    <property type="match status" value="1"/>
</dbReference>
<dbReference type="InterPro" id="IPR050090">
    <property type="entry name" value="Tyrosine_recombinase_XerCD"/>
</dbReference>
<organism evidence="4 5">
    <name type="scientific">Planktotalea frisia</name>
    <dbReference type="NCBI Taxonomy" id="696762"/>
    <lineage>
        <taxon>Bacteria</taxon>
        <taxon>Pseudomonadati</taxon>
        <taxon>Pseudomonadota</taxon>
        <taxon>Alphaproteobacteria</taxon>
        <taxon>Rhodobacterales</taxon>
        <taxon>Paracoccaceae</taxon>
        <taxon>Planktotalea</taxon>
    </lineage>
</organism>
<evidence type="ECO:0000259" key="3">
    <source>
        <dbReference type="PROSITE" id="PS51898"/>
    </source>
</evidence>
<keyword evidence="5" id="KW-1185">Reference proteome</keyword>
<evidence type="ECO:0000256" key="2">
    <source>
        <dbReference type="ARBA" id="ARBA00023172"/>
    </source>
</evidence>
<dbReference type="AlphaFoldDB" id="A0A1L9NTU1"/>
<dbReference type="EMBL" id="MLCB01000170">
    <property type="protein sequence ID" value="OJI92718.1"/>
    <property type="molecule type" value="Genomic_DNA"/>
</dbReference>
<dbReference type="CDD" id="cd00397">
    <property type="entry name" value="DNA_BRE_C"/>
    <property type="match status" value="1"/>
</dbReference>
<keyword evidence="1" id="KW-0229">DNA integration</keyword>
<dbReference type="InterPro" id="IPR002104">
    <property type="entry name" value="Integrase_catalytic"/>
</dbReference>
<gene>
    <name evidence="4" type="primary">xerC_11</name>
    <name evidence="4" type="ORF">PFRI_30360</name>
</gene>
<proteinExistence type="predicted"/>
<dbReference type="PROSITE" id="PS51898">
    <property type="entry name" value="TYR_RECOMBINASE"/>
    <property type="match status" value="1"/>
</dbReference>
<name>A0A1L9NTU1_9RHOB</name>
<protein>
    <submittedName>
        <fullName evidence="4">Tyrosine recombinase XerC</fullName>
    </submittedName>
</protein>
<dbReference type="Proteomes" id="UP000184514">
    <property type="component" value="Unassembled WGS sequence"/>
</dbReference>